<dbReference type="Pfam" id="PF03171">
    <property type="entry name" value="2OG-FeII_Oxy"/>
    <property type="match status" value="1"/>
</dbReference>
<dbReference type="AlphaFoldDB" id="A0AAE0AQ77"/>
<proteinExistence type="predicted"/>
<dbReference type="PANTHER" id="PTHR47990">
    <property type="entry name" value="2-OXOGLUTARATE (2OG) AND FE(II)-DEPENDENT OXYGENASE SUPERFAMILY PROTEIN-RELATED"/>
    <property type="match status" value="1"/>
</dbReference>
<dbReference type="EMBL" id="JANJYJ010000003">
    <property type="protein sequence ID" value="KAK3221745.1"/>
    <property type="molecule type" value="Genomic_DNA"/>
</dbReference>
<reference evidence="2" key="1">
    <citation type="journal article" date="2023" name="Plant J.">
        <title>Genome sequences and population genomics provide insights into the demographic history, inbreeding, and mutation load of two 'living fossil' tree species of Dipteronia.</title>
        <authorList>
            <person name="Feng Y."/>
            <person name="Comes H.P."/>
            <person name="Chen J."/>
            <person name="Zhu S."/>
            <person name="Lu R."/>
            <person name="Zhang X."/>
            <person name="Li P."/>
            <person name="Qiu J."/>
            <person name="Olsen K.M."/>
            <person name="Qiu Y."/>
        </authorList>
    </citation>
    <scope>NUCLEOTIDE SEQUENCE</scope>
    <source>
        <strain evidence="2">NBL</strain>
    </source>
</reference>
<name>A0AAE0AQ77_9ROSI</name>
<evidence type="ECO:0000313" key="2">
    <source>
        <dbReference type="EMBL" id="KAK3221745.1"/>
    </source>
</evidence>
<dbReference type="InterPro" id="IPR027443">
    <property type="entry name" value="IPNS-like_sf"/>
</dbReference>
<dbReference type="InterPro" id="IPR050231">
    <property type="entry name" value="Iron_ascorbate_oxido_reductase"/>
</dbReference>
<comment type="caution">
    <text evidence="2">The sequence shown here is derived from an EMBL/GenBank/DDBJ whole genome shotgun (WGS) entry which is preliminary data.</text>
</comment>
<evidence type="ECO:0000259" key="1">
    <source>
        <dbReference type="Pfam" id="PF03171"/>
    </source>
</evidence>
<organism evidence="2 3">
    <name type="scientific">Dipteronia sinensis</name>
    <dbReference type="NCBI Taxonomy" id="43782"/>
    <lineage>
        <taxon>Eukaryota</taxon>
        <taxon>Viridiplantae</taxon>
        <taxon>Streptophyta</taxon>
        <taxon>Embryophyta</taxon>
        <taxon>Tracheophyta</taxon>
        <taxon>Spermatophyta</taxon>
        <taxon>Magnoliopsida</taxon>
        <taxon>eudicotyledons</taxon>
        <taxon>Gunneridae</taxon>
        <taxon>Pentapetalae</taxon>
        <taxon>rosids</taxon>
        <taxon>malvids</taxon>
        <taxon>Sapindales</taxon>
        <taxon>Sapindaceae</taxon>
        <taxon>Hippocastanoideae</taxon>
        <taxon>Acereae</taxon>
        <taxon>Dipteronia</taxon>
    </lineage>
</organism>
<protein>
    <recommendedName>
        <fullName evidence="1">Isopenicillin N synthase-like Fe(2+) 2OG dioxygenase domain-containing protein</fullName>
    </recommendedName>
</protein>
<dbReference type="SUPFAM" id="SSF51197">
    <property type="entry name" value="Clavaminate synthase-like"/>
    <property type="match status" value="1"/>
</dbReference>
<evidence type="ECO:0000313" key="3">
    <source>
        <dbReference type="Proteomes" id="UP001281410"/>
    </source>
</evidence>
<accession>A0AAE0AQ77</accession>
<sequence>MAPSMCISLNDSSDVIDFVIKQGHGVKVVNHGVPLQVFDNVKKATYDFFGLPAEEKIKYSKENSSSNNVRFGTSFIPHAENALEWKDYLSLFYVSEDEVAALWLSDKVGGLYVRGIEGQVSWIHVRPINGAIVINIRDVLQIMSNGRYRSVEHRIIANGSSNRILVPIFVNPRPQDTIGPLLEALANGEKPIDMSMGQEICVKELIDT</sequence>
<gene>
    <name evidence="2" type="ORF">Dsin_008770</name>
</gene>
<feature type="domain" description="Isopenicillin N synthase-like Fe(2+) 2OG dioxygenase" evidence="1">
    <location>
        <begin position="91"/>
        <end position="172"/>
    </location>
</feature>
<dbReference type="InterPro" id="IPR044861">
    <property type="entry name" value="IPNS-like_FE2OG_OXY"/>
</dbReference>
<keyword evidence="3" id="KW-1185">Reference proteome</keyword>
<dbReference type="Proteomes" id="UP001281410">
    <property type="component" value="Unassembled WGS sequence"/>
</dbReference>
<dbReference type="Gene3D" id="2.60.120.330">
    <property type="entry name" value="B-lactam Antibiotic, Isopenicillin N Synthase, Chain"/>
    <property type="match status" value="2"/>
</dbReference>